<name>A0ABS0CTE5_9NOCA</name>
<dbReference type="Proteomes" id="UP000702209">
    <property type="component" value="Unassembled WGS sequence"/>
</dbReference>
<proteinExistence type="predicted"/>
<keyword evidence="2" id="KW-1185">Reference proteome</keyword>
<sequence length="67" mass="7419">MQPITPPRRIRHIHIESGALTLDYQASAEQAQNVADQLAQGFPELVVTVDDDVRADLPPLPCADLWD</sequence>
<organism evidence="1 2">
    <name type="scientific">Nocardia amamiensis</name>
    <dbReference type="NCBI Taxonomy" id="404578"/>
    <lineage>
        <taxon>Bacteria</taxon>
        <taxon>Bacillati</taxon>
        <taxon>Actinomycetota</taxon>
        <taxon>Actinomycetes</taxon>
        <taxon>Mycobacteriales</taxon>
        <taxon>Nocardiaceae</taxon>
        <taxon>Nocardia</taxon>
    </lineage>
</organism>
<evidence type="ECO:0000313" key="1">
    <source>
        <dbReference type="EMBL" id="MBF6299087.1"/>
    </source>
</evidence>
<dbReference type="RefSeq" id="WP_195130380.1">
    <property type="nucleotide sequence ID" value="NZ_JADLQX010000011.1"/>
</dbReference>
<accession>A0ABS0CTE5</accession>
<comment type="caution">
    <text evidence="1">The sequence shown here is derived from an EMBL/GenBank/DDBJ whole genome shotgun (WGS) entry which is preliminary data.</text>
</comment>
<evidence type="ECO:0000313" key="2">
    <source>
        <dbReference type="Proteomes" id="UP000702209"/>
    </source>
</evidence>
<reference evidence="1 2" key="1">
    <citation type="submission" date="2020-10" db="EMBL/GenBank/DDBJ databases">
        <title>Identification of Nocardia species via Next-generation sequencing and recognition of intraspecies genetic diversity.</title>
        <authorList>
            <person name="Li P."/>
            <person name="Li P."/>
            <person name="Lu B."/>
        </authorList>
    </citation>
    <scope>NUCLEOTIDE SEQUENCE [LARGE SCALE GENOMIC DNA]</scope>
    <source>
        <strain evidence="1 2">BJ06-0157</strain>
    </source>
</reference>
<dbReference type="EMBL" id="JADLQX010000011">
    <property type="protein sequence ID" value="MBF6299087.1"/>
    <property type="molecule type" value="Genomic_DNA"/>
</dbReference>
<protein>
    <submittedName>
        <fullName evidence="1">Uncharacterized protein</fullName>
    </submittedName>
</protein>
<gene>
    <name evidence="1" type="ORF">IU459_16275</name>
</gene>